<dbReference type="Pfam" id="PF12157">
    <property type="entry name" value="DUF3591"/>
    <property type="match status" value="1"/>
</dbReference>
<keyword evidence="5" id="KW-0539">Nucleus</keyword>
<feature type="compositionally biased region" description="Low complexity" evidence="8">
    <location>
        <begin position="1279"/>
        <end position="1292"/>
    </location>
</feature>
<evidence type="ECO:0000256" key="2">
    <source>
        <dbReference type="ARBA" id="ARBA00023015"/>
    </source>
</evidence>
<feature type="compositionally biased region" description="Polar residues" evidence="8">
    <location>
        <begin position="1177"/>
        <end position="1188"/>
    </location>
</feature>
<dbReference type="SMART" id="SM00297">
    <property type="entry name" value="BROMO"/>
    <property type="match status" value="1"/>
</dbReference>
<evidence type="ECO:0000259" key="9">
    <source>
        <dbReference type="PROSITE" id="PS50014"/>
    </source>
</evidence>
<name>A0A397GH48_9GLOM</name>
<feature type="region of interest" description="Disordered" evidence="8">
    <location>
        <begin position="1156"/>
        <end position="1310"/>
    </location>
</feature>
<keyword evidence="4" id="KW-0804">Transcription</keyword>
<dbReference type="PROSITE" id="PS50014">
    <property type="entry name" value="BROMODOMAIN_2"/>
    <property type="match status" value="1"/>
</dbReference>
<dbReference type="InterPro" id="IPR022591">
    <property type="entry name" value="TAF1_HAT_dom"/>
</dbReference>
<reference evidence="10 11" key="1">
    <citation type="submission" date="2018-08" db="EMBL/GenBank/DDBJ databases">
        <title>Genome and evolution of the arbuscular mycorrhizal fungus Diversispora epigaea (formerly Glomus versiforme) and its bacterial endosymbionts.</title>
        <authorList>
            <person name="Sun X."/>
            <person name="Fei Z."/>
            <person name="Harrison M."/>
        </authorList>
    </citation>
    <scope>NUCLEOTIDE SEQUENCE [LARGE SCALE GENOMIC DNA]</scope>
    <source>
        <strain evidence="10 11">IT104</strain>
    </source>
</reference>
<dbReference type="GO" id="GO:0004402">
    <property type="term" value="F:histone acetyltransferase activity"/>
    <property type="evidence" value="ECO:0007669"/>
    <property type="project" value="InterPro"/>
</dbReference>
<evidence type="ECO:0000256" key="5">
    <source>
        <dbReference type="ARBA" id="ARBA00023242"/>
    </source>
</evidence>
<evidence type="ECO:0000256" key="1">
    <source>
        <dbReference type="ARBA" id="ARBA00004123"/>
    </source>
</evidence>
<dbReference type="PANTHER" id="PTHR13900:SF0">
    <property type="entry name" value="TRANSCRIPTION INITIATION FACTOR TFIID SUBUNIT 1"/>
    <property type="match status" value="1"/>
</dbReference>
<dbReference type="SUPFAM" id="SSF47370">
    <property type="entry name" value="Bromodomain"/>
    <property type="match status" value="1"/>
</dbReference>
<dbReference type="OrthoDB" id="5752at2759"/>
<keyword evidence="11" id="KW-1185">Reference proteome</keyword>
<evidence type="ECO:0000256" key="4">
    <source>
        <dbReference type="ARBA" id="ARBA00023163"/>
    </source>
</evidence>
<dbReference type="Pfam" id="PF00439">
    <property type="entry name" value="Bromodomain"/>
    <property type="match status" value="1"/>
</dbReference>
<comment type="subcellular location">
    <subcellularLocation>
        <location evidence="1">Nucleus</location>
    </subcellularLocation>
</comment>
<evidence type="ECO:0000313" key="11">
    <source>
        <dbReference type="Proteomes" id="UP000266861"/>
    </source>
</evidence>
<dbReference type="PANTHER" id="PTHR13900">
    <property type="entry name" value="TRANSCRIPTION INITIATION FACTOR TFIID"/>
    <property type="match status" value="1"/>
</dbReference>
<feature type="compositionally biased region" description="Polar residues" evidence="8">
    <location>
        <begin position="1050"/>
        <end position="1059"/>
    </location>
</feature>
<proteinExistence type="predicted"/>
<evidence type="ECO:0000256" key="8">
    <source>
        <dbReference type="SAM" id="MobiDB-lite"/>
    </source>
</evidence>
<dbReference type="Proteomes" id="UP000266861">
    <property type="component" value="Unassembled WGS sequence"/>
</dbReference>
<feature type="region of interest" description="Disordered" evidence="8">
    <location>
        <begin position="998"/>
        <end position="1077"/>
    </location>
</feature>
<evidence type="ECO:0000256" key="7">
    <source>
        <dbReference type="PROSITE-ProRule" id="PRU00035"/>
    </source>
</evidence>
<evidence type="ECO:0000256" key="3">
    <source>
        <dbReference type="ARBA" id="ARBA00023117"/>
    </source>
</evidence>
<protein>
    <recommendedName>
        <fullName evidence="6">Transcription initiation factor TFIID subunit 1</fullName>
    </recommendedName>
</protein>
<feature type="compositionally biased region" description="Low complexity" evidence="8">
    <location>
        <begin position="1013"/>
        <end position="1023"/>
    </location>
</feature>
<accession>A0A397GH48</accession>
<feature type="compositionally biased region" description="Low complexity" evidence="8">
    <location>
        <begin position="154"/>
        <end position="170"/>
    </location>
</feature>
<sequence length="1418" mass="161253">MSSKLSGFLFGNVDAEGHLEDSGLGEELRDSLQKGSEEGAVLSQIFSVQSLGIEEMGEEEAGQSEMCVSTPVQSPEEFNVQPVEDAIDYFDTNEVIADDPMFSDKYYQQGVNRVKTLQNQSSITQLTSQQQQQQQLLQQPRKHHLFIKDSQITSSSSSSSSSFADNNNNNNNIFQENPILMDVNIPLEQSSLLFQQAATTTTITTTTTTTTTTSSSSFNNNNNNNNNINNNITQNGASIDIKSLYPAFEKDKILKFSELFAIKVKNKKLNPITKHMENQTNYSLEVDDKQIFESSLYLPEDYYIYDHIQKNKKGSPISSSSPSSSEKIDKISREGNELMKFNNNNYNNNHNNNVDDLDNLDCNLPEIKNLSWKIPEYPETYYSIMMNTWEDNISWDSDNNEDSISPIMKKPQSSMTFGYRNRELDSGEWLNSILWDENEDQAPFARLTLDMNDPNMLFNRSYNSDLPNTQHMQNIQHTYFDEQNIVKKLRKKKSISLGPEKYVRSASVDDSSVSIWNIDDEQQQQQQRDFTRRLHSGQVFIHHSLPALQLQPQYFKTKFTKSDIRASHRPAIQFPLNQEIRFSRIKSHKKKKNQKNRKVREVMRNPKELSLKESSDFVLLEYSEEYPPILSNVGMGSLLLNYYRKRDSNDSFVPRLDIGDPVILDVMDESPFMNFGNVERGQVIPSLYNNLIRAPLFRHDSKDTDFLVIRNTYKGRTKYYVREIKCLFVVGQTFPMQEVPSPPSRKAKTTANNRIQVAAYRLMRKNKHHLLSQDKLAKRFPDHNEIFLRTRLKDFAELARKKGAPNQGPIWKLKSSIRLPNEADIRKMLTPEMICLEESMMVGERHLADAGYKPSTIDEEGVNEDMADDSKLALEESKLAIEQQLAPWITTRNFLNATQTNAMLKLHGEGDPTGKGEGFSFIRISMKDIFLKAGENVQEKLAEIENKPKSGHKYNVMEQWKRYNQEIYRIWNAQFSSLSMRDENAINTKSSVGTKKIEYKSGAGQQRRQSQFTTTANATTSNTRNEVDSDTEMRDGEDIQEDNIPDQDVSRSQSPTSQADFDEVGSVDGSIGSRTNYECSSHRNRALVINRLIRSESGEPIWTKTLVTDSSVINAYVRHRQMIEEQAMSAELLEPTNDEEKNKRLKKRIEDQLAKLRRNQERRQQRKAAREAAKAAVSSTEHNVTITNPKDKKTETSRRCGNCGQTGHMKTNKKCPRYGLNPISVDSTSISPPPPQPSTTATAGPSGTSGSSNPSDNGPLIVKMGGNKISIITKPSIEKGTQSNKSTKSSNETSKHKRYAPDVDSTNDRKRKRTFSLHDVISDIIKKIWEMESAHPFRQPVTAKIAPDYSGIIKNPIDLSSMEKKNSAGEYNSINDFMNDIKLMVENCKIYNGVDSPYTLCAYEVLDKAKSLVQAAGL</sequence>
<organism evidence="10 11">
    <name type="scientific">Diversispora epigaea</name>
    <dbReference type="NCBI Taxonomy" id="1348612"/>
    <lineage>
        <taxon>Eukaryota</taxon>
        <taxon>Fungi</taxon>
        <taxon>Fungi incertae sedis</taxon>
        <taxon>Mucoromycota</taxon>
        <taxon>Glomeromycotina</taxon>
        <taxon>Glomeromycetes</taxon>
        <taxon>Diversisporales</taxon>
        <taxon>Diversisporaceae</taxon>
        <taxon>Diversispora</taxon>
    </lineage>
</organism>
<dbReference type="InterPro" id="IPR040240">
    <property type="entry name" value="TAF1"/>
</dbReference>
<evidence type="ECO:0000256" key="6">
    <source>
        <dbReference type="ARBA" id="ARBA00040102"/>
    </source>
</evidence>
<dbReference type="GO" id="GO:0051123">
    <property type="term" value="P:RNA polymerase II preinitiation complex assembly"/>
    <property type="evidence" value="ECO:0007669"/>
    <property type="project" value="TreeGrafter"/>
</dbReference>
<feature type="compositionally biased region" description="Basic and acidic residues" evidence="8">
    <location>
        <begin position="1156"/>
        <end position="1173"/>
    </location>
</feature>
<dbReference type="GO" id="GO:0005669">
    <property type="term" value="C:transcription factor TFIID complex"/>
    <property type="evidence" value="ECO:0007669"/>
    <property type="project" value="InterPro"/>
</dbReference>
<dbReference type="InterPro" id="IPR001487">
    <property type="entry name" value="Bromodomain"/>
</dbReference>
<dbReference type="Pfam" id="PF15288">
    <property type="entry name" value="zf-CCHC_6"/>
    <property type="match status" value="1"/>
</dbReference>
<evidence type="ECO:0000313" key="10">
    <source>
        <dbReference type="EMBL" id="RHZ47340.1"/>
    </source>
</evidence>
<feature type="domain" description="Bromo" evidence="9">
    <location>
        <begin position="1329"/>
        <end position="1399"/>
    </location>
</feature>
<dbReference type="GO" id="GO:0017025">
    <property type="term" value="F:TBP-class protein binding"/>
    <property type="evidence" value="ECO:0007669"/>
    <property type="project" value="InterPro"/>
</dbReference>
<dbReference type="GO" id="GO:0016251">
    <property type="term" value="F:RNA polymerase II general transcription initiation factor activity"/>
    <property type="evidence" value="ECO:0007669"/>
    <property type="project" value="InterPro"/>
</dbReference>
<dbReference type="Pfam" id="PF09247">
    <property type="entry name" value="TBP-binding"/>
    <property type="match status" value="1"/>
</dbReference>
<dbReference type="InterPro" id="IPR009067">
    <property type="entry name" value="TAF_II_230-bd"/>
</dbReference>
<dbReference type="Gene3D" id="1.20.920.10">
    <property type="entry name" value="Bromodomain-like"/>
    <property type="match status" value="1"/>
</dbReference>
<dbReference type="STRING" id="1348612.A0A397GH48"/>
<dbReference type="PRINTS" id="PR00503">
    <property type="entry name" value="BROMODOMAIN"/>
</dbReference>
<gene>
    <name evidence="10" type="ORF">Glove_585g22</name>
</gene>
<dbReference type="EMBL" id="PQFF01000492">
    <property type="protein sequence ID" value="RHZ47340.1"/>
    <property type="molecule type" value="Genomic_DNA"/>
</dbReference>
<feature type="compositionally biased region" description="Polar residues" evidence="8">
    <location>
        <begin position="1003"/>
        <end position="1012"/>
    </location>
</feature>
<keyword evidence="3 7" id="KW-0103">Bromodomain</keyword>
<dbReference type="InterPro" id="IPR041670">
    <property type="entry name" value="Znf-CCHC_6"/>
</dbReference>
<feature type="region of interest" description="Disordered" evidence="8">
    <location>
        <begin position="150"/>
        <end position="170"/>
    </location>
</feature>
<keyword evidence="2" id="KW-0805">Transcription regulation</keyword>
<comment type="caution">
    <text evidence="10">The sequence shown here is derived from an EMBL/GenBank/DDBJ whole genome shotgun (WGS) entry which is preliminary data.</text>
</comment>
<feature type="compositionally biased region" description="Basic and acidic residues" evidence="8">
    <location>
        <begin position="1025"/>
        <end position="1037"/>
    </location>
</feature>
<feature type="compositionally biased region" description="Basic and acidic residues" evidence="8">
    <location>
        <begin position="1189"/>
        <end position="1198"/>
    </location>
</feature>
<dbReference type="InterPro" id="IPR036427">
    <property type="entry name" value="Bromodomain-like_sf"/>
</dbReference>
<feature type="compositionally biased region" description="Low complexity" evidence="8">
    <location>
        <begin position="1238"/>
        <end position="1259"/>
    </location>
</feature>